<dbReference type="SUPFAM" id="SSF57850">
    <property type="entry name" value="RING/U-box"/>
    <property type="match status" value="1"/>
</dbReference>
<organism evidence="8 9">
    <name type="scientific">Acanthaster planci</name>
    <name type="common">Crown-of-thorns starfish</name>
    <dbReference type="NCBI Taxonomy" id="133434"/>
    <lineage>
        <taxon>Eukaryota</taxon>
        <taxon>Metazoa</taxon>
        <taxon>Echinodermata</taxon>
        <taxon>Eleutherozoa</taxon>
        <taxon>Asterozoa</taxon>
        <taxon>Asteroidea</taxon>
        <taxon>Valvatacea</taxon>
        <taxon>Valvatida</taxon>
        <taxon>Acanthasteridae</taxon>
        <taxon>Acanthaster</taxon>
    </lineage>
</organism>
<evidence type="ECO:0000313" key="8">
    <source>
        <dbReference type="Proteomes" id="UP000694845"/>
    </source>
</evidence>
<evidence type="ECO:0000256" key="4">
    <source>
        <dbReference type="PROSITE-ProRule" id="PRU00024"/>
    </source>
</evidence>
<dbReference type="OrthoDB" id="6105938at2759"/>
<reference evidence="9" key="1">
    <citation type="submission" date="2025-08" db="UniProtKB">
        <authorList>
            <consortium name="RefSeq"/>
        </authorList>
    </citation>
    <scope>IDENTIFICATION</scope>
</reference>
<dbReference type="KEGG" id="aplc:110988858"/>
<proteinExistence type="predicted"/>
<dbReference type="RefSeq" id="XP_022108459.1">
    <property type="nucleotide sequence ID" value="XM_022252767.1"/>
</dbReference>
<dbReference type="GO" id="GO:0008270">
    <property type="term" value="F:zinc ion binding"/>
    <property type="evidence" value="ECO:0007669"/>
    <property type="project" value="UniProtKB-KW"/>
</dbReference>
<dbReference type="Proteomes" id="UP000694845">
    <property type="component" value="Unplaced"/>
</dbReference>
<dbReference type="PROSITE" id="PS50089">
    <property type="entry name" value="ZF_RING_2"/>
    <property type="match status" value="1"/>
</dbReference>
<feature type="domain" description="B box-type" evidence="7">
    <location>
        <begin position="221"/>
        <end position="262"/>
    </location>
</feature>
<dbReference type="CDD" id="cd19757">
    <property type="entry name" value="Bbox1"/>
    <property type="match status" value="1"/>
</dbReference>
<dbReference type="SMART" id="SM00184">
    <property type="entry name" value="RING"/>
    <property type="match status" value="1"/>
</dbReference>
<feature type="domain" description="RING-type" evidence="6">
    <location>
        <begin position="77"/>
        <end position="121"/>
    </location>
</feature>
<dbReference type="PROSITE" id="PS50119">
    <property type="entry name" value="ZF_BBOX"/>
    <property type="match status" value="2"/>
</dbReference>
<dbReference type="InterPro" id="IPR001841">
    <property type="entry name" value="Znf_RING"/>
</dbReference>
<dbReference type="Gene3D" id="4.10.830.40">
    <property type="match status" value="1"/>
</dbReference>
<keyword evidence="8" id="KW-1185">Reference proteome</keyword>
<gene>
    <name evidence="9" type="primary">LOC110988858</name>
</gene>
<dbReference type="Gene3D" id="3.30.40.10">
    <property type="entry name" value="Zinc/RING finger domain, C3HC4 (zinc finger)"/>
    <property type="match status" value="1"/>
</dbReference>
<dbReference type="Gene3D" id="2.120.10.30">
    <property type="entry name" value="TolB, C-terminal domain"/>
    <property type="match status" value="1"/>
</dbReference>
<evidence type="ECO:0000256" key="1">
    <source>
        <dbReference type="ARBA" id="ARBA00022723"/>
    </source>
</evidence>
<name>A0A8B7ZSS1_ACAPL</name>
<dbReference type="PANTHER" id="PTHR25462:SF296">
    <property type="entry name" value="MEIOTIC P26, ISOFORM F"/>
    <property type="match status" value="1"/>
</dbReference>
<dbReference type="PANTHER" id="PTHR25462">
    <property type="entry name" value="BONUS, ISOFORM C-RELATED"/>
    <property type="match status" value="1"/>
</dbReference>
<keyword evidence="2 4" id="KW-0863">Zinc-finger</keyword>
<dbReference type="GeneID" id="110988858"/>
<feature type="domain" description="B box-type" evidence="7">
    <location>
        <begin position="158"/>
        <end position="205"/>
    </location>
</feature>
<sequence>MCHLDFKQPVLLTFCTCWIHLLHPLATSTCYIHQDFNCIRQTANSQNTCKTDISADMASNVIVHSVLGTNSKDHLVCSICSCRFKEPKVLDCMHSFCLRCLQGFRQHQEPECTKLTCPLCRCDTQLKGNDVAALPNNFTLGALVEEFTMQENLLEGQGSEIKCQNCEEGNEAISRCSDCDSFFCLECNKAHARMAAMKAHEVNAMVQLRSGEVSFRSKLREQVLKCGKHPDQNVTIYCNTCEKLSCIICSIQDHEQHSLISHVEAFDKSQQEIAKMITKAMKNKTKWSKASTEVESIRETLYRMFTRTTGKISTKADKEVARIREEEQKLKQEAVMIYKERVKTLDTVQEINTDKIIHAERTLDETKQLTGHLHEILNFKLKLLHNLRELTMEKPQRTPTELSFMDFEESKLKSLAIGRLMPDTKERSELRTLMADPTKPEIVRWQEKTKINKFGNSKTEFKSASHVAVFSNYEVVIVDLECKNLISYFQKTPQSPATSKELEIHGLHNPKCVAVNTADQLIVLADSTVHIFSREYKPLCNFKTGTCKWPAMNPTCLAVDKDEVIAVGYETEAGTSVHSKNGCFLGWVSTPGIGHYLTTYKESLVYSNSKDRKLTLEKYKFASGHGFSGELGSHAPQNYDLCGVCCDCNGTTFVAISTDETGEIHQYSPDCRYLGCVIKGCKNVRGIALTPKGDLIAAAGNWILVYRRF</sequence>
<dbReference type="Gene3D" id="3.30.160.60">
    <property type="entry name" value="Classic Zinc Finger"/>
    <property type="match status" value="1"/>
</dbReference>
<protein>
    <submittedName>
        <fullName evidence="9">E3 ubiquitin-protein ligase TRIM36-like isoform X1</fullName>
    </submittedName>
</protein>
<keyword evidence="3" id="KW-0862">Zinc</keyword>
<evidence type="ECO:0000256" key="2">
    <source>
        <dbReference type="ARBA" id="ARBA00022771"/>
    </source>
</evidence>
<dbReference type="InterPro" id="IPR000315">
    <property type="entry name" value="Znf_B-box"/>
</dbReference>
<feature type="chain" id="PRO_5034366745" evidence="5">
    <location>
        <begin position="28"/>
        <end position="709"/>
    </location>
</feature>
<feature type="signal peptide" evidence="5">
    <location>
        <begin position="1"/>
        <end position="27"/>
    </location>
</feature>
<dbReference type="AlphaFoldDB" id="A0A8B7ZSS1"/>
<keyword evidence="5" id="KW-0732">Signal</keyword>
<dbReference type="InterPro" id="IPR013083">
    <property type="entry name" value="Znf_RING/FYVE/PHD"/>
</dbReference>
<evidence type="ECO:0000259" key="7">
    <source>
        <dbReference type="PROSITE" id="PS50119"/>
    </source>
</evidence>
<accession>A0A8B7ZSS1</accession>
<evidence type="ECO:0000259" key="6">
    <source>
        <dbReference type="PROSITE" id="PS50089"/>
    </source>
</evidence>
<dbReference type="Pfam" id="PF00643">
    <property type="entry name" value="zf-B_box"/>
    <property type="match status" value="1"/>
</dbReference>
<dbReference type="PROSITE" id="PS00518">
    <property type="entry name" value="ZF_RING_1"/>
    <property type="match status" value="1"/>
</dbReference>
<evidence type="ECO:0000313" key="9">
    <source>
        <dbReference type="RefSeq" id="XP_022108459.1"/>
    </source>
</evidence>
<dbReference type="SUPFAM" id="SSF63829">
    <property type="entry name" value="Calcium-dependent phosphotriesterase"/>
    <property type="match status" value="1"/>
</dbReference>
<dbReference type="InterPro" id="IPR047153">
    <property type="entry name" value="TRIM45/56/19-like"/>
</dbReference>
<evidence type="ECO:0000256" key="5">
    <source>
        <dbReference type="SAM" id="SignalP"/>
    </source>
</evidence>
<dbReference type="InterPro" id="IPR017907">
    <property type="entry name" value="Znf_RING_CS"/>
</dbReference>
<dbReference type="InterPro" id="IPR011042">
    <property type="entry name" value="6-blade_b-propeller_TolB-like"/>
</dbReference>
<evidence type="ECO:0000256" key="3">
    <source>
        <dbReference type="ARBA" id="ARBA00022833"/>
    </source>
</evidence>
<dbReference type="SUPFAM" id="SSF57845">
    <property type="entry name" value="B-box zinc-binding domain"/>
    <property type="match status" value="1"/>
</dbReference>
<dbReference type="SMART" id="SM00336">
    <property type="entry name" value="BBOX"/>
    <property type="match status" value="2"/>
</dbReference>
<keyword evidence="1" id="KW-0479">Metal-binding</keyword>